<reference evidence="1 2" key="1">
    <citation type="journal article" date="2019" name="Nat. Ecol. Evol.">
        <title>Megaphylogeny resolves global patterns of mushroom evolution.</title>
        <authorList>
            <person name="Varga T."/>
            <person name="Krizsan K."/>
            <person name="Foldi C."/>
            <person name="Dima B."/>
            <person name="Sanchez-Garcia M."/>
            <person name="Sanchez-Ramirez S."/>
            <person name="Szollosi G.J."/>
            <person name="Szarkandi J.G."/>
            <person name="Papp V."/>
            <person name="Albert L."/>
            <person name="Andreopoulos W."/>
            <person name="Angelini C."/>
            <person name="Antonin V."/>
            <person name="Barry K.W."/>
            <person name="Bougher N.L."/>
            <person name="Buchanan P."/>
            <person name="Buyck B."/>
            <person name="Bense V."/>
            <person name="Catcheside P."/>
            <person name="Chovatia M."/>
            <person name="Cooper J."/>
            <person name="Damon W."/>
            <person name="Desjardin D."/>
            <person name="Finy P."/>
            <person name="Geml J."/>
            <person name="Haridas S."/>
            <person name="Hughes K."/>
            <person name="Justo A."/>
            <person name="Karasinski D."/>
            <person name="Kautmanova I."/>
            <person name="Kiss B."/>
            <person name="Kocsube S."/>
            <person name="Kotiranta H."/>
            <person name="LaButti K.M."/>
            <person name="Lechner B.E."/>
            <person name="Liimatainen K."/>
            <person name="Lipzen A."/>
            <person name="Lukacs Z."/>
            <person name="Mihaltcheva S."/>
            <person name="Morgado L.N."/>
            <person name="Niskanen T."/>
            <person name="Noordeloos M.E."/>
            <person name="Ohm R.A."/>
            <person name="Ortiz-Santana B."/>
            <person name="Ovrebo C."/>
            <person name="Racz N."/>
            <person name="Riley R."/>
            <person name="Savchenko A."/>
            <person name="Shiryaev A."/>
            <person name="Soop K."/>
            <person name="Spirin V."/>
            <person name="Szebenyi C."/>
            <person name="Tomsovsky M."/>
            <person name="Tulloss R.E."/>
            <person name="Uehling J."/>
            <person name="Grigoriev I.V."/>
            <person name="Vagvolgyi C."/>
            <person name="Papp T."/>
            <person name="Martin F.M."/>
            <person name="Miettinen O."/>
            <person name="Hibbett D.S."/>
            <person name="Nagy L.G."/>
        </authorList>
    </citation>
    <scope>NUCLEOTIDE SEQUENCE [LARGE SCALE GENOMIC DNA]</scope>
    <source>
        <strain evidence="1 2">NL-1719</strain>
    </source>
</reference>
<dbReference type="Proteomes" id="UP000308600">
    <property type="component" value="Unassembled WGS sequence"/>
</dbReference>
<protein>
    <submittedName>
        <fullName evidence="1">Uncharacterized protein</fullName>
    </submittedName>
</protein>
<evidence type="ECO:0000313" key="2">
    <source>
        <dbReference type="Proteomes" id="UP000308600"/>
    </source>
</evidence>
<dbReference type="EMBL" id="ML208607">
    <property type="protein sequence ID" value="TFK62080.1"/>
    <property type="molecule type" value="Genomic_DNA"/>
</dbReference>
<name>A0ACD3A8M5_9AGAR</name>
<evidence type="ECO:0000313" key="1">
    <source>
        <dbReference type="EMBL" id="TFK62080.1"/>
    </source>
</evidence>
<proteinExistence type="predicted"/>
<keyword evidence="2" id="KW-1185">Reference proteome</keyword>
<accession>A0ACD3A8M5</accession>
<gene>
    <name evidence="1" type="ORF">BDN72DRAFT_407117</name>
</gene>
<sequence length="506" mass="56882">MSVTVAGAALLALEPTYLLTISLIITSSIALFILRYTYRIAGISQTRLRCFWRQCIGERGLMLLPDELLAEVVSKLEWRDILAIRQTCKRLCSASKALHVWRNVVGQEPSDLLFLECPIQVYTAERLEFLFLRRKKAEGGYHKITQGAKPHRYSIPMDCVDLQEAAVHLVRGGRWLLIATRRGSLVYYDLDAQNHVAHILVPERGSNYSVALAVDMQDPPSLSLSFKVALARQCTDASGGVVEVWQVDLVLGNIKQGVGLRAENLACFGQEIDGHFEMLSLLGEQLALTIFHHPHRTRYTILISWRAVRGPNYAKRVHMPEYDLCSVRFLHPDVLISVLDGLLTLTSRLSLPEVTHLPDRRRQLPYSIPFLAIPFDNARPETLSTRMVFQDSIRFLVSAGRAVYGIIVRDPGDGHYGVEITKLSELPDIPHPTIISHSADYFVVWPTWLPLVLQQLCWDTGKGVHFPAAHIDACSINEPAFQLLDITSGRILVEDEQGMALFDFSS</sequence>
<organism evidence="1 2">
    <name type="scientific">Pluteus cervinus</name>
    <dbReference type="NCBI Taxonomy" id="181527"/>
    <lineage>
        <taxon>Eukaryota</taxon>
        <taxon>Fungi</taxon>
        <taxon>Dikarya</taxon>
        <taxon>Basidiomycota</taxon>
        <taxon>Agaricomycotina</taxon>
        <taxon>Agaricomycetes</taxon>
        <taxon>Agaricomycetidae</taxon>
        <taxon>Agaricales</taxon>
        <taxon>Pluteineae</taxon>
        <taxon>Pluteaceae</taxon>
        <taxon>Pluteus</taxon>
    </lineage>
</organism>